<dbReference type="InterPro" id="IPR023753">
    <property type="entry name" value="FAD/NAD-binding_dom"/>
</dbReference>
<dbReference type="InterPro" id="IPR012336">
    <property type="entry name" value="Thioredoxin-like_fold"/>
</dbReference>
<dbReference type="InterPro" id="IPR036188">
    <property type="entry name" value="FAD/NAD-bd_sf"/>
</dbReference>
<comment type="subunit">
    <text evidence="2">Homodimer.</text>
</comment>
<name>A0ABW4J438_9LACO</name>
<evidence type="ECO:0000259" key="5">
    <source>
        <dbReference type="Pfam" id="PF07992"/>
    </source>
</evidence>
<dbReference type="InterPro" id="IPR036249">
    <property type="entry name" value="Thioredoxin-like_sf"/>
</dbReference>
<evidence type="ECO:0000256" key="1">
    <source>
        <dbReference type="ARBA" id="ARBA00001974"/>
    </source>
</evidence>
<dbReference type="Pfam" id="PF07992">
    <property type="entry name" value="Pyr_redox_2"/>
    <property type="match status" value="1"/>
</dbReference>
<dbReference type="PANTHER" id="PTHR48105">
    <property type="entry name" value="THIOREDOXIN REDUCTASE 1-RELATED-RELATED"/>
    <property type="match status" value="1"/>
</dbReference>
<keyword evidence="4" id="KW-0560">Oxidoreductase</keyword>
<dbReference type="EMBL" id="JBHTOP010000002">
    <property type="protein sequence ID" value="MFD1670693.1"/>
    <property type="molecule type" value="Genomic_DNA"/>
</dbReference>
<evidence type="ECO:0000256" key="3">
    <source>
        <dbReference type="ARBA" id="ARBA00022630"/>
    </source>
</evidence>
<organism evidence="7 8">
    <name type="scientific">Agrilactobacillus yilanensis</name>
    <dbReference type="NCBI Taxonomy" id="2485997"/>
    <lineage>
        <taxon>Bacteria</taxon>
        <taxon>Bacillati</taxon>
        <taxon>Bacillota</taxon>
        <taxon>Bacilli</taxon>
        <taxon>Lactobacillales</taxon>
        <taxon>Lactobacillaceae</taxon>
        <taxon>Agrilactobacillus</taxon>
    </lineage>
</organism>
<comment type="caution">
    <text evidence="7">The sequence shown here is derived from an EMBL/GenBank/DDBJ whole genome shotgun (WGS) entry which is preliminary data.</text>
</comment>
<gene>
    <name evidence="7" type="ORF">ACFQ5M_01140</name>
</gene>
<evidence type="ECO:0000259" key="6">
    <source>
        <dbReference type="Pfam" id="PF13192"/>
    </source>
</evidence>
<protein>
    <submittedName>
        <fullName evidence="7">FAD-dependent oxidoreductase</fullName>
    </submittedName>
</protein>
<keyword evidence="8" id="KW-1185">Reference proteome</keyword>
<accession>A0ABW4J438</accession>
<comment type="cofactor">
    <cofactor evidence="1">
        <name>FAD</name>
        <dbReference type="ChEBI" id="CHEBI:57692"/>
    </cofactor>
</comment>
<feature type="domain" description="FAD/NAD(P)-binding" evidence="5">
    <location>
        <begin position="8"/>
        <end position="300"/>
    </location>
</feature>
<evidence type="ECO:0000256" key="2">
    <source>
        <dbReference type="ARBA" id="ARBA00011738"/>
    </source>
</evidence>
<dbReference type="PRINTS" id="PR00469">
    <property type="entry name" value="PNDRDTASEII"/>
</dbReference>
<dbReference type="SUPFAM" id="SSF51905">
    <property type="entry name" value="FAD/NAD(P)-binding domain"/>
    <property type="match status" value="1"/>
</dbReference>
<sequence length="560" mass="60317">MAEEKHIYDTVIVGAGPAGLSAGIYAGRATLDTLIVEADQVGGQVTTTSVVANYPAVPEISGTALMQKMQQQCSDFGVKITSDNITNYELEGDVKILHGQKNDYAARSVILATGANPRELGFPGEKEFRGRGVAYCSTCDGELFSGLQVFVVGGGYAAAEEANYLTRYAKHVTILVRKGEFKCPPLVAAPALENPKIDVKYHTEVVKASGTDYLTDLVLKNNETGEETTYHVDDGDATFGIFVFVGTTPATADFRDKVDCDQRGYVLADNDQKTNIEGVYAAGDVVSKELRQIITAASDGATAATSAEHYVTALKQKLGLPLHTAAPKAKAPKQMGQSSEVPAAEKEAPVHQGKWFSSEIIQQLSPIFGKLTKPVTLKFYTDGSNKAQSLESFAEEFSQMSDLISFEKSNEQPEGRRLPSLELLDENGQARGVQFSGIPSGHELNSLVLAIYNLAGPGQTIDPELIERIKQLPERHIEIAIALTCHFCPDVVSACQHIAILNPKVSAEMIDLQEFPDYRKAHHIMSVPATRINGGETIFGSQTLEQLVAACESAEAVTEG</sequence>
<keyword evidence="3" id="KW-0285">Flavoprotein</keyword>
<dbReference type="Proteomes" id="UP001597267">
    <property type="component" value="Unassembled WGS sequence"/>
</dbReference>
<reference evidence="8" key="1">
    <citation type="journal article" date="2019" name="Int. J. Syst. Evol. Microbiol.">
        <title>The Global Catalogue of Microorganisms (GCM) 10K type strain sequencing project: providing services to taxonomists for standard genome sequencing and annotation.</title>
        <authorList>
            <consortium name="The Broad Institute Genomics Platform"/>
            <consortium name="The Broad Institute Genome Sequencing Center for Infectious Disease"/>
            <person name="Wu L."/>
            <person name="Ma J."/>
        </authorList>
    </citation>
    <scope>NUCLEOTIDE SEQUENCE [LARGE SCALE GENOMIC DNA]</scope>
    <source>
        <strain evidence="8">CCM 8896</strain>
    </source>
</reference>
<dbReference type="Gene3D" id="3.40.30.80">
    <property type="match status" value="1"/>
</dbReference>
<dbReference type="Pfam" id="PF13192">
    <property type="entry name" value="Thioredoxin_3"/>
    <property type="match status" value="1"/>
</dbReference>
<dbReference type="InterPro" id="IPR050097">
    <property type="entry name" value="Ferredoxin-NADP_redctase_2"/>
</dbReference>
<evidence type="ECO:0000313" key="7">
    <source>
        <dbReference type="EMBL" id="MFD1670693.1"/>
    </source>
</evidence>
<evidence type="ECO:0000256" key="4">
    <source>
        <dbReference type="ARBA" id="ARBA00023002"/>
    </source>
</evidence>
<dbReference type="PRINTS" id="PR00368">
    <property type="entry name" value="FADPNR"/>
</dbReference>
<dbReference type="Gene3D" id="3.50.50.60">
    <property type="entry name" value="FAD/NAD(P)-binding domain"/>
    <property type="match status" value="2"/>
</dbReference>
<feature type="domain" description="Thioredoxin-like fold" evidence="6">
    <location>
        <begin position="476"/>
        <end position="546"/>
    </location>
</feature>
<proteinExistence type="predicted"/>
<evidence type="ECO:0000313" key="8">
    <source>
        <dbReference type="Proteomes" id="UP001597267"/>
    </source>
</evidence>
<dbReference type="SUPFAM" id="SSF52833">
    <property type="entry name" value="Thioredoxin-like"/>
    <property type="match status" value="2"/>
</dbReference>
<dbReference type="RefSeq" id="WP_125712386.1">
    <property type="nucleotide sequence ID" value="NZ_JBHTOP010000002.1"/>
</dbReference>
<dbReference type="InterPro" id="IPR044142">
    <property type="entry name" value="AhpF_NTD_N"/>
</dbReference>
<dbReference type="CDD" id="cd02974">
    <property type="entry name" value="AhpF_NTD_N"/>
    <property type="match status" value="1"/>
</dbReference>